<evidence type="ECO:0000256" key="9">
    <source>
        <dbReference type="ARBA" id="ARBA00023004"/>
    </source>
</evidence>
<sequence length="240" mass="25985">MAQEERRVPGTSEEEPLLGESGDASQKEGKPLYHNLVLGTGVIAQFGAWILAAIVWGSVFSHDLQLFSAHPLLNSAAVLLFVQGILLVQPTHTAKQKKQGTYGHAAFNDVAFLTALAGLIVIEYNKISHKGEHFVSPHAILGLVTYILILLQLLAGISAYFLPGLYGGEENAKAMYKYHRVGGYLTLLVMLATICLATQTDFNVNVLQIQLWAVVVAAVILVVGIAPRIRLSKFGWLAGK</sequence>
<feature type="transmembrane region" description="Helical" evidence="12">
    <location>
        <begin position="36"/>
        <end position="59"/>
    </location>
</feature>
<dbReference type="GO" id="GO:0016020">
    <property type="term" value="C:membrane"/>
    <property type="evidence" value="ECO:0007669"/>
    <property type="project" value="UniProtKB-SubCell"/>
</dbReference>
<evidence type="ECO:0000256" key="12">
    <source>
        <dbReference type="SAM" id="Phobius"/>
    </source>
</evidence>
<dbReference type="CDD" id="cd08761">
    <property type="entry name" value="Cyt_b561_CYB561D2_like"/>
    <property type="match status" value="1"/>
</dbReference>
<keyword evidence="3" id="KW-0813">Transport</keyword>
<evidence type="ECO:0000256" key="7">
    <source>
        <dbReference type="ARBA" id="ARBA00022982"/>
    </source>
</evidence>
<evidence type="ECO:0000256" key="5">
    <source>
        <dbReference type="ARBA" id="ARBA00022692"/>
    </source>
</evidence>
<organism evidence="14 15">
    <name type="scientific">Neohortaea acidophila</name>
    <dbReference type="NCBI Taxonomy" id="245834"/>
    <lineage>
        <taxon>Eukaryota</taxon>
        <taxon>Fungi</taxon>
        <taxon>Dikarya</taxon>
        <taxon>Ascomycota</taxon>
        <taxon>Pezizomycotina</taxon>
        <taxon>Dothideomycetes</taxon>
        <taxon>Dothideomycetidae</taxon>
        <taxon>Mycosphaerellales</taxon>
        <taxon>Teratosphaeriaceae</taxon>
        <taxon>Neohortaea</taxon>
    </lineage>
</organism>
<evidence type="ECO:0000256" key="11">
    <source>
        <dbReference type="SAM" id="MobiDB-lite"/>
    </source>
</evidence>
<dbReference type="InterPro" id="IPR045150">
    <property type="entry name" value="CYB561D1/2"/>
</dbReference>
<evidence type="ECO:0000256" key="3">
    <source>
        <dbReference type="ARBA" id="ARBA00022448"/>
    </source>
</evidence>
<comment type="subcellular location">
    <subcellularLocation>
        <location evidence="2">Membrane</location>
        <topology evidence="2">Multi-pass membrane protein</topology>
    </subcellularLocation>
</comment>
<comment type="cofactor">
    <cofactor evidence="1">
        <name>heme b</name>
        <dbReference type="ChEBI" id="CHEBI:60344"/>
    </cofactor>
</comment>
<evidence type="ECO:0000259" key="13">
    <source>
        <dbReference type="PROSITE" id="PS50939"/>
    </source>
</evidence>
<reference evidence="14" key="1">
    <citation type="journal article" date="2020" name="Stud. Mycol.">
        <title>101 Dothideomycetes genomes: a test case for predicting lifestyles and emergence of pathogens.</title>
        <authorList>
            <person name="Haridas S."/>
            <person name="Albert R."/>
            <person name="Binder M."/>
            <person name="Bloem J."/>
            <person name="Labutti K."/>
            <person name="Salamov A."/>
            <person name="Andreopoulos B."/>
            <person name="Baker S."/>
            <person name="Barry K."/>
            <person name="Bills G."/>
            <person name="Bluhm B."/>
            <person name="Cannon C."/>
            <person name="Castanera R."/>
            <person name="Culley D."/>
            <person name="Daum C."/>
            <person name="Ezra D."/>
            <person name="Gonzalez J."/>
            <person name="Henrissat B."/>
            <person name="Kuo A."/>
            <person name="Liang C."/>
            <person name="Lipzen A."/>
            <person name="Lutzoni F."/>
            <person name="Magnuson J."/>
            <person name="Mondo S."/>
            <person name="Nolan M."/>
            <person name="Ohm R."/>
            <person name="Pangilinan J."/>
            <person name="Park H.-J."/>
            <person name="Ramirez L."/>
            <person name="Alfaro M."/>
            <person name="Sun H."/>
            <person name="Tritt A."/>
            <person name="Yoshinaga Y."/>
            <person name="Zwiers L.-H."/>
            <person name="Turgeon B."/>
            <person name="Goodwin S."/>
            <person name="Spatafora J."/>
            <person name="Crous P."/>
            <person name="Grigoriev I."/>
        </authorList>
    </citation>
    <scope>NUCLEOTIDE SEQUENCE</scope>
    <source>
        <strain evidence="14">CBS 113389</strain>
    </source>
</reference>
<feature type="transmembrane region" description="Helical" evidence="12">
    <location>
        <begin position="206"/>
        <end position="226"/>
    </location>
</feature>
<evidence type="ECO:0000256" key="4">
    <source>
        <dbReference type="ARBA" id="ARBA00022617"/>
    </source>
</evidence>
<evidence type="ECO:0000256" key="10">
    <source>
        <dbReference type="ARBA" id="ARBA00023136"/>
    </source>
</evidence>
<accession>A0A6A6Q4X5</accession>
<dbReference type="GeneID" id="54476053"/>
<keyword evidence="9" id="KW-0408">Iron</keyword>
<name>A0A6A6Q4X5_9PEZI</name>
<evidence type="ECO:0000256" key="1">
    <source>
        <dbReference type="ARBA" id="ARBA00001970"/>
    </source>
</evidence>
<evidence type="ECO:0000256" key="8">
    <source>
        <dbReference type="ARBA" id="ARBA00022989"/>
    </source>
</evidence>
<protein>
    <submittedName>
        <fullName evidence="14">Eukaryotic cytochrome b561-domain-containing protein</fullName>
    </submittedName>
</protein>
<evidence type="ECO:0000313" key="14">
    <source>
        <dbReference type="EMBL" id="KAF2487352.1"/>
    </source>
</evidence>
<keyword evidence="5 12" id="KW-0812">Transmembrane</keyword>
<dbReference type="OrthoDB" id="432881at2759"/>
<evidence type="ECO:0000256" key="6">
    <source>
        <dbReference type="ARBA" id="ARBA00022723"/>
    </source>
</evidence>
<keyword evidence="7" id="KW-0249">Electron transport</keyword>
<dbReference type="InterPro" id="IPR006593">
    <property type="entry name" value="Cyt_b561/ferric_Rdtase_TM"/>
</dbReference>
<evidence type="ECO:0000256" key="2">
    <source>
        <dbReference type="ARBA" id="ARBA00004141"/>
    </source>
</evidence>
<feature type="domain" description="Cytochrome b561" evidence="13">
    <location>
        <begin position="34"/>
        <end position="232"/>
    </location>
</feature>
<dbReference type="Pfam" id="PF03188">
    <property type="entry name" value="Cytochrom_B561"/>
    <property type="match status" value="1"/>
</dbReference>
<keyword evidence="4" id="KW-0349">Heme</keyword>
<dbReference type="GO" id="GO:0046872">
    <property type="term" value="F:metal ion binding"/>
    <property type="evidence" value="ECO:0007669"/>
    <property type="project" value="UniProtKB-KW"/>
</dbReference>
<dbReference type="PANTHER" id="PTHR15422:SF45">
    <property type="entry name" value="CYTOCHROME B561 DOMAIN-CONTAINING PROTEIN"/>
    <property type="match status" value="1"/>
</dbReference>
<feature type="transmembrane region" description="Helical" evidence="12">
    <location>
        <begin position="139"/>
        <end position="161"/>
    </location>
</feature>
<keyword evidence="15" id="KW-1185">Reference proteome</keyword>
<feature type="transmembrane region" description="Helical" evidence="12">
    <location>
        <begin position="71"/>
        <end position="89"/>
    </location>
</feature>
<dbReference type="Gene3D" id="1.20.120.1770">
    <property type="match status" value="1"/>
</dbReference>
<dbReference type="RefSeq" id="XP_033593921.1">
    <property type="nucleotide sequence ID" value="XM_033735051.1"/>
</dbReference>
<feature type="region of interest" description="Disordered" evidence="11">
    <location>
        <begin position="1"/>
        <end position="27"/>
    </location>
</feature>
<evidence type="ECO:0000313" key="15">
    <source>
        <dbReference type="Proteomes" id="UP000799767"/>
    </source>
</evidence>
<gene>
    <name evidence="14" type="ORF">BDY17DRAFT_306741</name>
</gene>
<keyword evidence="6" id="KW-0479">Metal-binding</keyword>
<dbReference type="Proteomes" id="UP000799767">
    <property type="component" value="Unassembled WGS sequence"/>
</dbReference>
<dbReference type="PANTHER" id="PTHR15422">
    <property type="entry name" value="OS05G0565100 PROTEIN"/>
    <property type="match status" value="1"/>
</dbReference>
<dbReference type="PROSITE" id="PS50939">
    <property type="entry name" value="CYTOCHROME_B561"/>
    <property type="match status" value="1"/>
</dbReference>
<keyword evidence="8 12" id="KW-1133">Transmembrane helix</keyword>
<proteinExistence type="predicted"/>
<dbReference type="AlphaFoldDB" id="A0A6A6Q4X5"/>
<dbReference type="SMART" id="SM00665">
    <property type="entry name" value="B561"/>
    <property type="match status" value="1"/>
</dbReference>
<feature type="transmembrane region" description="Helical" evidence="12">
    <location>
        <begin position="181"/>
        <end position="200"/>
    </location>
</feature>
<dbReference type="EMBL" id="MU001631">
    <property type="protein sequence ID" value="KAF2487352.1"/>
    <property type="molecule type" value="Genomic_DNA"/>
</dbReference>
<feature type="transmembrane region" description="Helical" evidence="12">
    <location>
        <begin position="110"/>
        <end position="127"/>
    </location>
</feature>
<dbReference type="GO" id="GO:0140575">
    <property type="term" value="F:transmembrane monodehydroascorbate reductase activity"/>
    <property type="evidence" value="ECO:0007669"/>
    <property type="project" value="InterPro"/>
</dbReference>
<keyword evidence="10 12" id="KW-0472">Membrane</keyword>